<feature type="domain" description="EF-hand" evidence="2">
    <location>
        <begin position="18"/>
        <end position="53"/>
    </location>
</feature>
<dbReference type="PANTHER" id="PTHR10827">
    <property type="entry name" value="RETICULOCALBIN"/>
    <property type="match status" value="1"/>
</dbReference>
<dbReference type="PROSITE" id="PS50222">
    <property type="entry name" value="EF_HAND_2"/>
    <property type="match status" value="4"/>
</dbReference>
<protein>
    <recommendedName>
        <fullName evidence="2">EF-hand domain-containing protein</fullName>
    </recommendedName>
</protein>
<evidence type="ECO:0000256" key="1">
    <source>
        <dbReference type="ARBA" id="ARBA00022837"/>
    </source>
</evidence>
<dbReference type="GO" id="GO:0005783">
    <property type="term" value="C:endoplasmic reticulum"/>
    <property type="evidence" value="ECO:0007669"/>
    <property type="project" value="TreeGrafter"/>
</dbReference>
<dbReference type="EMBL" id="SDAM02002926">
    <property type="protein sequence ID" value="KAH6820937.1"/>
    <property type="molecule type" value="Genomic_DNA"/>
</dbReference>
<accession>A0AAD4ISX8</accession>
<evidence type="ECO:0000313" key="3">
    <source>
        <dbReference type="EMBL" id="KAH6820937.1"/>
    </source>
</evidence>
<dbReference type="InterPro" id="IPR002048">
    <property type="entry name" value="EF_hand_dom"/>
</dbReference>
<comment type="caution">
    <text evidence="3">The sequence shown here is derived from an EMBL/GenBank/DDBJ whole genome shotgun (WGS) entry which is preliminary data.</text>
</comment>
<dbReference type="AlphaFoldDB" id="A0AAD4ISX8"/>
<dbReference type="SUPFAM" id="SSF47473">
    <property type="entry name" value="EF-hand"/>
    <property type="match status" value="1"/>
</dbReference>
<dbReference type="SUPFAM" id="SSF57850">
    <property type="entry name" value="RING/U-box"/>
    <property type="match status" value="1"/>
</dbReference>
<name>A0AAD4ISX8_PERFH</name>
<dbReference type="InterPro" id="IPR018247">
    <property type="entry name" value="EF_Hand_1_Ca_BS"/>
</dbReference>
<proteinExistence type="predicted"/>
<feature type="domain" description="EF-hand" evidence="2">
    <location>
        <begin position="181"/>
        <end position="216"/>
    </location>
</feature>
<evidence type="ECO:0000313" key="4">
    <source>
        <dbReference type="Proteomes" id="UP001190926"/>
    </source>
</evidence>
<keyword evidence="4" id="KW-1185">Reference proteome</keyword>
<dbReference type="Pfam" id="PF13499">
    <property type="entry name" value="EF-hand_7"/>
    <property type="match status" value="1"/>
</dbReference>
<dbReference type="CDD" id="cd00051">
    <property type="entry name" value="EFh"/>
    <property type="match status" value="2"/>
</dbReference>
<dbReference type="Gene3D" id="1.10.238.10">
    <property type="entry name" value="EF-hand"/>
    <property type="match status" value="2"/>
</dbReference>
<dbReference type="Pfam" id="PF13202">
    <property type="entry name" value="EF-hand_5"/>
    <property type="match status" value="1"/>
</dbReference>
<reference evidence="3 4" key="1">
    <citation type="journal article" date="2021" name="Nat. Commun.">
        <title>Incipient diploidization of the medicinal plant Perilla within 10,000 years.</title>
        <authorList>
            <person name="Zhang Y."/>
            <person name="Shen Q."/>
            <person name="Leng L."/>
            <person name="Zhang D."/>
            <person name="Chen S."/>
            <person name="Shi Y."/>
            <person name="Ning Z."/>
            <person name="Chen S."/>
        </authorList>
    </citation>
    <scope>NUCLEOTIDE SEQUENCE [LARGE SCALE GENOMIC DNA]</scope>
    <source>
        <strain evidence="4">cv. PC099</strain>
    </source>
</reference>
<dbReference type="SMART" id="SM00054">
    <property type="entry name" value="EFh"/>
    <property type="match status" value="4"/>
</dbReference>
<organism evidence="3 4">
    <name type="scientific">Perilla frutescens var. hirtella</name>
    <name type="common">Perilla citriodora</name>
    <name type="synonym">Perilla setoyensis</name>
    <dbReference type="NCBI Taxonomy" id="608512"/>
    <lineage>
        <taxon>Eukaryota</taxon>
        <taxon>Viridiplantae</taxon>
        <taxon>Streptophyta</taxon>
        <taxon>Embryophyta</taxon>
        <taxon>Tracheophyta</taxon>
        <taxon>Spermatophyta</taxon>
        <taxon>Magnoliopsida</taxon>
        <taxon>eudicotyledons</taxon>
        <taxon>Gunneridae</taxon>
        <taxon>Pentapetalae</taxon>
        <taxon>asterids</taxon>
        <taxon>lamiids</taxon>
        <taxon>Lamiales</taxon>
        <taxon>Lamiaceae</taxon>
        <taxon>Nepetoideae</taxon>
        <taxon>Elsholtzieae</taxon>
        <taxon>Perilla</taxon>
    </lineage>
</organism>
<evidence type="ECO:0000259" key="2">
    <source>
        <dbReference type="PROSITE" id="PS50222"/>
    </source>
</evidence>
<dbReference type="Proteomes" id="UP001190926">
    <property type="component" value="Unassembled WGS sequence"/>
</dbReference>
<feature type="domain" description="EF-hand" evidence="2">
    <location>
        <begin position="54"/>
        <end position="83"/>
    </location>
</feature>
<dbReference type="PROSITE" id="PS00018">
    <property type="entry name" value="EF_HAND_1"/>
    <property type="match status" value="4"/>
</dbReference>
<sequence>MEGIREIAKSYYDRVSEGEMNSLLEFFRKLDSNGDGKISLSEFKKSVSSWLSAEAVFQKLDENGDGSLDFQEFLCLHYMDKVKMSRCSGCWDLLVGPYFSCLLCLIKGHRNRSRRFDLCCACYRRLDDFPHHHSANYVLDHHSLLITLTEKAAAADTTQDQREMEELRKIAKAYYRSGSPEVQESGYEFFKSMDTDGDGRVDRAEFLEFMRKEGYSHMRKDSFFDDLDNDGNGNLDFSEVMTLYYIIRSGRPFCGRCNKFLPGVFFSCVDCFKNPDMTSFDLCLDCFTHKKCDHNHNGRSQFLDNYTLLQVRTDPALALTSGVNSNQASNAIVPVQQSNNMYNTYTTNNTYIVHPSNAIVPAASNWDKWRVALHAFEIVLGIGSISAGCTIL</sequence>
<dbReference type="Pfam" id="PF00036">
    <property type="entry name" value="EF-hand_1"/>
    <property type="match status" value="1"/>
</dbReference>
<dbReference type="InterPro" id="IPR011992">
    <property type="entry name" value="EF-hand-dom_pair"/>
</dbReference>
<feature type="domain" description="EF-hand" evidence="2">
    <location>
        <begin position="221"/>
        <end position="250"/>
    </location>
</feature>
<dbReference type="GO" id="GO:0005509">
    <property type="term" value="F:calcium ion binding"/>
    <property type="evidence" value="ECO:0007669"/>
    <property type="project" value="InterPro"/>
</dbReference>
<keyword evidence="1" id="KW-0106">Calcium</keyword>
<gene>
    <name evidence="3" type="ORF">C2S53_015239</name>
</gene>
<dbReference type="PANTHER" id="PTHR10827:SF86">
    <property type="entry name" value="EF-HAND DOMAIN-CONTAINING PROTEIN"/>
    <property type="match status" value="1"/>
</dbReference>